<gene>
    <name evidence="7" type="ORF">RGC78_03505</name>
</gene>
<dbReference type="InterPro" id="IPR003447">
    <property type="entry name" value="FEMABX"/>
</dbReference>
<keyword evidence="2 7" id="KW-0808">Transferase</keyword>
<comment type="similarity">
    <text evidence="1">Belongs to the FemABX family.</text>
</comment>
<evidence type="ECO:0000256" key="6">
    <source>
        <dbReference type="ARBA" id="ARBA00023316"/>
    </source>
</evidence>
<dbReference type="InterPro" id="IPR050644">
    <property type="entry name" value="PG_Glycine_Bridge_Synth"/>
</dbReference>
<keyword evidence="6" id="KW-0961">Cell wall biogenesis/degradation</keyword>
<evidence type="ECO:0000256" key="5">
    <source>
        <dbReference type="ARBA" id="ARBA00023315"/>
    </source>
</evidence>
<sequence length="362" mass="42900">MKIKFLNIDEYDKWDDFCYKNSNGTFFYTSNVIEYNINSNFNITATNKSFFVLNDNKEVIGVMVVFIEECEEKKYLAYGGGPLLAPLISDKLNKKTRQKTLSLIIETIDRLALDVNVEKIEMIIPYQNVTYIESIDKHNYLLRYNGFLDISRQTSMISILKDKKGIFSEFNKGFKSCINKADRYLTSKIIDYTNINDEDVHKFMKYYFNIAGKVTRPKNTFENIYRWIVNNHAILIETSYNGEVVGYILFHYYKDVAYYSMGCKSKNYKEFDFEISHIMIWEAIKYLKSLNIKYIDLGIQDYNDTIGYFPTQKDKSISDFKRGFGGFTIPVFIAEKFYIKESFFDSYYKRIKEYEKRNFIND</sequence>
<name>A0ABU1EEY6_9CLOT</name>
<evidence type="ECO:0000256" key="1">
    <source>
        <dbReference type="ARBA" id="ARBA00009943"/>
    </source>
</evidence>
<dbReference type="PANTHER" id="PTHR36174">
    <property type="entry name" value="LIPID II:GLYCINE GLYCYLTRANSFERASE"/>
    <property type="match status" value="1"/>
</dbReference>
<reference evidence="7 8" key="1">
    <citation type="submission" date="2023-09" db="EMBL/GenBank/DDBJ databases">
        <authorList>
            <person name="Zhai L."/>
        </authorList>
    </citation>
    <scope>NUCLEOTIDE SEQUENCE [LARGE SCALE GENOMIC DNA]</scope>
    <source>
        <strain evidence="7 8">5 N-1</strain>
    </source>
</reference>
<evidence type="ECO:0000256" key="2">
    <source>
        <dbReference type="ARBA" id="ARBA00022679"/>
    </source>
</evidence>
<keyword evidence="4" id="KW-0573">Peptidoglycan synthesis</keyword>
<proteinExistence type="inferred from homology"/>
<protein>
    <submittedName>
        <fullName evidence="7">GNAT family N-acetyltransferase</fullName>
        <ecNumber evidence="7">2.3.1.-</ecNumber>
    </submittedName>
</protein>
<dbReference type="PANTHER" id="PTHR36174:SF1">
    <property type="entry name" value="LIPID II:GLYCINE GLYCYLTRANSFERASE"/>
    <property type="match status" value="1"/>
</dbReference>
<dbReference type="RefSeq" id="WP_252224807.1">
    <property type="nucleotide sequence ID" value="NZ_JAVJAN010000007.1"/>
</dbReference>
<accession>A0ABU1EEY6</accession>
<keyword evidence="5 7" id="KW-0012">Acyltransferase</keyword>
<keyword evidence="3" id="KW-0133">Cell shape</keyword>
<evidence type="ECO:0000256" key="3">
    <source>
        <dbReference type="ARBA" id="ARBA00022960"/>
    </source>
</evidence>
<evidence type="ECO:0000313" key="7">
    <source>
        <dbReference type="EMBL" id="MDR5586524.1"/>
    </source>
</evidence>
<dbReference type="Gene3D" id="3.40.630.30">
    <property type="match status" value="1"/>
</dbReference>
<dbReference type="PROSITE" id="PS51191">
    <property type="entry name" value="FEMABX"/>
    <property type="match status" value="1"/>
</dbReference>
<organism evidence="7 8">
    <name type="scientific">Clostridium aquiflavi</name>
    <dbReference type="NCBI Taxonomy" id="3073603"/>
    <lineage>
        <taxon>Bacteria</taxon>
        <taxon>Bacillati</taxon>
        <taxon>Bacillota</taxon>
        <taxon>Clostridia</taxon>
        <taxon>Eubacteriales</taxon>
        <taxon>Clostridiaceae</taxon>
        <taxon>Clostridium</taxon>
    </lineage>
</organism>
<dbReference type="EC" id="2.3.1.-" evidence="7"/>
<dbReference type="SUPFAM" id="SSF55729">
    <property type="entry name" value="Acyl-CoA N-acyltransferases (Nat)"/>
    <property type="match status" value="1"/>
</dbReference>
<evidence type="ECO:0000313" key="8">
    <source>
        <dbReference type="Proteomes" id="UP001256646"/>
    </source>
</evidence>
<keyword evidence="8" id="KW-1185">Reference proteome</keyword>
<evidence type="ECO:0000256" key="4">
    <source>
        <dbReference type="ARBA" id="ARBA00022984"/>
    </source>
</evidence>
<dbReference type="GO" id="GO:0016746">
    <property type="term" value="F:acyltransferase activity"/>
    <property type="evidence" value="ECO:0007669"/>
    <property type="project" value="UniProtKB-KW"/>
</dbReference>
<dbReference type="EMBL" id="JAVJAN010000007">
    <property type="protein sequence ID" value="MDR5586524.1"/>
    <property type="molecule type" value="Genomic_DNA"/>
</dbReference>
<dbReference type="Proteomes" id="UP001256646">
    <property type="component" value="Unassembled WGS sequence"/>
</dbReference>
<dbReference type="InterPro" id="IPR016181">
    <property type="entry name" value="Acyl_CoA_acyltransferase"/>
</dbReference>
<comment type="caution">
    <text evidence="7">The sequence shown here is derived from an EMBL/GenBank/DDBJ whole genome shotgun (WGS) entry which is preliminary data.</text>
</comment>